<dbReference type="AlphaFoldDB" id="A0A419W2U4"/>
<accession>A0A419W2U4</accession>
<organism evidence="1 2">
    <name type="scientific">Mangrovibacterium diazotrophicum</name>
    <dbReference type="NCBI Taxonomy" id="1261403"/>
    <lineage>
        <taxon>Bacteria</taxon>
        <taxon>Pseudomonadati</taxon>
        <taxon>Bacteroidota</taxon>
        <taxon>Bacteroidia</taxon>
        <taxon>Marinilabiliales</taxon>
        <taxon>Prolixibacteraceae</taxon>
        <taxon>Mangrovibacterium</taxon>
    </lineage>
</organism>
<dbReference type="Proteomes" id="UP000283387">
    <property type="component" value="Unassembled WGS sequence"/>
</dbReference>
<protein>
    <submittedName>
        <fullName evidence="1">Uncharacterized protein</fullName>
    </submittedName>
</protein>
<dbReference type="RefSeq" id="WP_120271256.1">
    <property type="nucleotide sequence ID" value="NZ_RAPN01000001.1"/>
</dbReference>
<dbReference type="OrthoDB" id="1117087at2"/>
<dbReference type="EMBL" id="RAPN01000001">
    <property type="protein sequence ID" value="RKD89807.1"/>
    <property type="molecule type" value="Genomic_DNA"/>
</dbReference>
<keyword evidence="2" id="KW-1185">Reference proteome</keyword>
<evidence type="ECO:0000313" key="2">
    <source>
        <dbReference type="Proteomes" id="UP000283387"/>
    </source>
</evidence>
<reference evidence="1 2" key="1">
    <citation type="submission" date="2018-09" db="EMBL/GenBank/DDBJ databases">
        <title>Genomic Encyclopedia of Archaeal and Bacterial Type Strains, Phase II (KMG-II): from individual species to whole genera.</title>
        <authorList>
            <person name="Goeker M."/>
        </authorList>
    </citation>
    <scope>NUCLEOTIDE SEQUENCE [LARGE SCALE GENOMIC DNA]</scope>
    <source>
        <strain evidence="1 2">DSM 27148</strain>
    </source>
</reference>
<sequence>MKRYFVITKTSVGNKHINEQDLLPASCKLITGIAINALVKKESELEDVTQDLAFPQALISDLLLTDGITNLFYSYLRTRASEAESKDFFESDILPAIVDILSNNIKFTCLDADQQSNLNNSIAELFNTQFADYLYNEAGLFEKGQIITSLEFADLIAQETLTFAYLHKSEIFLRPVKAYKQPEPYECGNISLLVNGNSFLLRDYMLTANRKVKHLSKEVIPFHEPLEVNSNIHTVFKSNKNSGDNTLTIRIYIEYEHE</sequence>
<name>A0A419W2U4_9BACT</name>
<comment type="caution">
    <text evidence="1">The sequence shown here is derived from an EMBL/GenBank/DDBJ whole genome shotgun (WGS) entry which is preliminary data.</text>
</comment>
<evidence type="ECO:0000313" key="1">
    <source>
        <dbReference type="EMBL" id="RKD89807.1"/>
    </source>
</evidence>
<gene>
    <name evidence="1" type="ORF">BC643_0140</name>
</gene>
<proteinExistence type="predicted"/>